<dbReference type="EMBL" id="BMFJ01000002">
    <property type="protein sequence ID" value="GGE40951.1"/>
    <property type="molecule type" value="Genomic_DNA"/>
</dbReference>
<dbReference type="AlphaFoldDB" id="A0A917ACI1"/>
<keyword evidence="1" id="KW-0449">Lipoprotein</keyword>
<dbReference type="Proteomes" id="UP000612855">
    <property type="component" value="Unassembled WGS sequence"/>
</dbReference>
<sequence length="185" mass="19576">MKRLFLALAAVAVIAGCTRNPEVLTPTEVAAVSYRNTGPTSLTLYTIVNRRTGAGAHTALGVNASEKVLFDPAGGFKAEGLPRSGDVLYGFSPAFEAAYSSAHARTQYKVIKTTIPVSPEVASLALQKVKANGSVASAHCAKSTSAILQTLPGFETIEQTYYPTLLEAQYDRLPGAKIETIIEDD</sequence>
<protein>
    <submittedName>
        <fullName evidence="1">Lipoprotein</fullName>
    </submittedName>
</protein>
<evidence type="ECO:0000313" key="1">
    <source>
        <dbReference type="EMBL" id="GGE40951.1"/>
    </source>
</evidence>
<accession>A0A917ACI1</accession>
<evidence type="ECO:0000313" key="2">
    <source>
        <dbReference type="Proteomes" id="UP000612855"/>
    </source>
</evidence>
<dbReference type="PROSITE" id="PS51257">
    <property type="entry name" value="PROKAR_LIPOPROTEIN"/>
    <property type="match status" value="1"/>
</dbReference>
<gene>
    <name evidence="1" type="ORF">GCM10011360_30600</name>
</gene>
<dbReference type="RefSeq" id="WP_188478706.1">
    <property type="nucleotide sequence ID" value="NZ_BMFJ01000002.1"/>
</dbReference>
<proteinExistence type="predicted"/>
<keyword evidence="2" id="KW-1185">Reference proteome</keyword>
<name>A0A917ACI1_9RHOB</name>
<comment type="caution">
    <text evidence="1">The sequence shown here is derived from an EMBL/GenBank/DDBJ whole genome shotgun (WGS) entry which is preliminary data.</text>
</comment>
<organism evidence="1 2">
    <name type="scientific">Primorskyibacter flagellatus</name>
    <dbReference type="NCBI Taxonomy" id="1387277"/>
    <lineage>
        <taxon>Bacteria</taxon>
        <taxon>Pseudomonadati</taxon>
        <taxon>Pseudomonadota</taxon>
        <taxon>Alphaproteobacteria</taxon>
        <taxon>Rhodobacterales</taxon>
        <taxon>Roseobacteraceae</taxon>
        <taxon>Primorskyibacter</taxon>
    </lineage>
</organism>
<reference evidence="2" key="1">
    <citation type="journal article" date="2019" name="Int. J. Syst. Evol. Microbiol.">
        <title>The Global Catalogue of Microorganisms (GCM) 10K type strain sequencing project: providing services to taxonomists for standard genome sequencing and annotation.</title>
        <authorList>
            <consortium name="The Broad Institute Genomics Platform"/>
            <consortium name="The Broad Institute Genome Sequencing Center for Infectious Disease"/>
            <person name="Wu L."/>
            <person name="Ma J."/>
        </authorList>
    </citation>
    <scope>NUCLEOTIDE SEQUENCE [LARGE SCALE GENOMIC DNA]</scope>
    <source>
        <strain evidence="2">CGMCC 1.12664</strain>
    </source>
</reference>